<evidence type="ECO:0000313" key="3">
    <source>
        <dbReference type="Proteomes" id="UP000677436"/>
    </source>
</evidence>
<gene>
    <name evidence="2" type="ORF">JIR001_13850</name>
</gene>
<proteinExistence type="predicted"/>
<dbReference type="KEGG" id="pabs:JIR001_13850"/>
<protein>
    <submittedName>
        <fullName evidence="2">Uncharacterized protein</fullName>
    </submittedName>
</protein>
<sequence>MLHPGDLLVLFLLIGAGLWLLAHKWRKRDRSVTATWQWTDSSSAIRGEVPDMLREEGYDVVAAKQKLPVYVHVGSQSFESRLYVDYVAKQGSDVYLVMIARPKKPLSMTGAAIRDRFLSLFLALHPTGILYVDPERAHIHRIHFDIAGIRFPGRRSWVSYLITMVLGMLLAFFIR</sequence>
<accession>A0A8D5ZN54</accession>
<reference evidence="2" key="1">
    <citation type="journal article" date="2013" name="Int. J. Syst. Evol. Microbiol.">
        <title>Polycladomyces abyssicola gen. nov., sp. nov., a thermophilic filamentous bacterium isolated from hemipelagic sediment.</title>
        <authorList>
            <person name="Tsubouchi T."/>
            <person name="Shimane Y."/>
            <person name="Mori K."/>
            <person name="Usui K."/>
            <person name="Hiraki T."/>
            <person name="Tame A."/>
            <person name="Uematsu K."/>
            <person name="Maruyama T."/>
            <person name="Hatada Y."/>
        </authorList>
    </citation>
    <scope>NUCLEOTIDE SEQUENCE</scope>
    <source>
        <strain evidence="2">JIR-001</strain>
    </source>
</reference>
<dbReference type="AlphaFoldDB" id="A0A8D5ZN54"/>
<evidence type="ECO:0000313" key="2">
    <source>
        <dbReference type="EMBL" id="BCU81602.1"/>
    </source>
</evidence>
<evidence type="ECO:0000256" key="1">
    <source>
        <dbReference type="SAM" id="Phobius"/>
    </source>
</evidence>
<keyword evidence="1" id="KW-1133">Transmembrane helix</keyword>
<reference evidence="2" key="2">
    <citation type="journal article" date="2021" name="Microbiol. Resour. Announc.">
        <title>Complete Genome Sequence of Polycladomyces abyssicola JIR-001T, Isolated from Hemipelagic Sediment in Deep Seawater.</title>
        <authorList>
            <person name="Tsubouchi T."/>
            <person name="Kaneko Y."/>
        </authorList>
    </citation>
    <scope>NUCLEOTIDE SEQUENCE</scope>
    <source>
        <strain evidence="2">JIR-001</strain>
    </source>
</reference>
<organism evidence="2 3">
    <name type="scientific">Polycladomyces abyssicola</name>
    <dbReference type="NCBI Taxonomy" id="1125966"/>
    <lineage>
        <taxon>Bacteria</taxon>
        <taxon>Bacillati</taxon>
        <taxon>Bacillota</taxon>
        <taxon>Bacilli</taxon>
        <taxon>Bacillales</taxon>
        <taxon>Thermoactinomycetaceae</taxon>
        <taxon>Polycladomyces</taxon>
    </lineage>
</organism>
<dbReference type="RefSeq" id="WP_212774808.1">
    <property type="nucleotide sequence ID" value="NZ_AP024601.1"/>
</dbReference>
<keyword evidence="3" id="KW-1185">Reference proteome</keyword>
<keyword evidence="1" id="KW-0812">Transmembrane</keyword>
<dbReference type="EMBL" id="AP024601">
    <property type="protein sequence ID" value="BCU81602.1"/>
    <property type="molecule type" value="Genomic_DNA"/>
</dbReference>
<dbReference type="Proteomes" id="UP000677436">
    <property type="component" value="Chromosome"/>
</dbReference>
<feature type="transmembrane region" description="Helical" evidence="1">
    <location>
        <begin position="157"/>
        <end position="174"/>
    </location>
</feature>
<keyword evidence="1" id="KW-0472">Membrane</keyword>
<name>A0A8D5ZN54_9BACL</name>
<feature type="transmembrane region" description="Helical" evidence="1">
    <location>
        <begin position="6"/>
        <end position="22"/>
    </location>
</feature>